<keyword evidence="2" id="KW-1185">Reference proteome</keyword>
<dbReference type="AlphaFoldDB" id="A0A366I236"/>
<proteinExistence type="predicted"/>
<dbReference type="RefSeq" id="WP_170128286.1">
    <property type="nucleotide sequence ID" value="NZ_QNRX01000017.1"/>
</dbReference>
<protein>
    <submittedName>
        <fullName evidence="1">Nucleoid associated protein NdpA</fullName>
    </submittedName>
</protein>
<dbReference type="GO" id="GO:0009295">
    <property type="term" value="C:nucleoid"/>
    <property type="evidence" value="ECO:0007669"/>
    <property type="project" value="InterPro"/>
</dbReference>
<evidence type="ECO:0000313" key="1">
    <source>
        <dbReference type="EMBL" id="RBP59969.1"/>
    </source>
</evidence>
<reference evidence="1 2" key="1">
    <citation type="submission" date="2018-06" db="EMBL/GenBank/DDBJ databases">
        <title>Genomic Encyclopedia of Type Strains, Phase IV (KMG-IV): sequencing the most valuable type-strain genomes for metagenomic binning, comparative biology and taxonomic classification.</title>
        <authorList>
            <person name="Goeker M."/>
        </authorList>
    </citation>
    <scope>NUCLEOTIDE SEQUENCE [LARGE SCALE GENOMIC DNA]</scope>
    <source>
        <strain evidence="1 2">DSM 22112</strain>
    </source>
</reference>
<dbReference type="InterPro" id="IPR007358">
    <property type="entry name" value="Nucleoid_associated_NdpA"/>
</dbReference>
<comment type="caution">
    <text evidence="1">The sequence shown here is derived from an EMBL/GenBank/DDBJ whole genome shotgun (WGS) entry which is preliminary data.</text>
</comment>
<sequence>MSEEVTIKRAILHIIDNAGGISVISDKTIDLSYEIQEYLTKHIKKCFTDIEAKKTMFKNESLNNFLSTLENFTQEDDFLTMSKQIANLFINFITNGTSIPSCDLLIVDFVCDSVTYLGILKFNYKYGYIHHVEAGDGICNTIIKQPCCLPLESQKLDEFVIVNLLDFSLIVKERKYEINGIKENYITTYLLKSKLVKSDKEIVDIVEKTAHAIIQEEYNGDMDKLNTFRKVIADDFINNNEIDLVNIAEATFDDTAGKTAFKQGIEKAGIQESKIKISPYAEKRIVKKHKLITDNGIEISIPSTYVGDSDVVEFINNVNGTVSIMIKNVEKFNNK</sequence>
<evidence type="ECO:0000313" key="2">
    <source>
        <dbReference type="Proteomes" id="UP000253490"/>
    </source>
</evidence>
<accession>A0A366I236</accession>
<dbReference type="Pfam" id="PF04245">
    <property type="entry name" value="NA37"/>
    <property type="match status" value="1"/>
</dbReference>
<organism evidence="1 2">
    <name type="scientific">Alkalibaculum bacchi</name>
    <dbReference type="NCBI Taxonomy" id="645887"/>
    <lineage>
        <taxon>Bacteria</taxon>
        <taxon>Bacillati</taxon>
        <taxon>Bacillota</taxon>
        <taxon>Clostridia</taxon>
        <taxon>Eubacteriales</taxon>
        <taxon>Eubacteriaceae</taxon>
        <taxon>Alkalibaculum</taxon>
    </lineage>
</organism>
<dbReference type="Proteomes" id="UP000253490">
    <property type="component" value="Unassembled WGS sequence"/>
</dbReference>
<dbReference type="EMBL" id="QNRX01000017">
    <property type="protein sequence ID" value="RBP59969.1"/>
    <property type="molecule type" value="Genomic_DNA"/>
</dbReference>
<name>A0A366I236_9FIRM</name>
<gene>
    <name evidence="1" type="ORF">DES36_11764</name>
</gene>